<dbReference type="InterPro" id="IPR003103">
    <property type="entry name" value="BAG_domain"/>
</dbReference>
<feature type="compositionally biased region" description="Basic residues" evidence="1">
    <location>
        <begin position="267"/>
        <end position="277"/>
    </location>
</feature>
<proteinExistence type="predicted"/>
<evidence type="ECO:0000313" key="4">
    <source>
        <dbReference type="EMBL" id="CEJ54363.1"/>
    </source>
</evidence>
<gene>
    <name evidence="4" type="ORF">PMG11_00681</name>
</gene>
<feature type="domain" description="Ubiquitin-like" evidence="2">
    <location>
        <begin position="167"/>
        <end position="223"/>
    </location>
</feature>
<feature type="domain" description="BAG" evidence="3">
    <location>
        <begin position="324"/>
        <end position="406"/>
    </location>
</feature>
<feature type="region of interest" description="Disordered" evidence="1">
    <location>
        <begin position="223"/>
        <end position="319"/>
    </location>
</feature>
<name>A0A0F7TH92_PENBI</name>
<dbReference type="SMART" id="SM00264">
    <property type="entry name" value="BAG"/>
    <property type="match status" value="1"/>
</dbReference>
<sequence length="410" mass="44587">MTLLPSPLAQSTLGEKCALYLDHVSDHLPVFLHSIRPRLDPYLTYSATTFQSVAQALPFDVDEQTTALGAALLIGIFTVVAMSWGNPFNNFWRRAPNHPAAPQVRDDDYSYITPDYIVDPPSQPARYGAQYEAGSSDNEPDVICLKHRGTIYPLHFRAYAIDDGLLTVGNLRHAAAAKMGASNPNQLRLLYKGNLLKDDSRTCKAEGLKQHSQVLCVVSEVGSNTPSDLSDYDSGPAEIPVIRPGSSSSLVDGDDAPGPANPPATKKSNKKKKKKGSKRSDERLAPETLGSSPSLAPPRPTSASRSSAPSPAPSMKTLKTPLEQVTALTDYLQRELIPLCDDYLANPPSDPKKREFEYRKLSETILAQVMLKADGIEPDGNETVRNARKALIREAQASLNRLDQAGKSQS</sequence>
<dbReference type="PROSITE" id="PS51035">
    <property type="entry name" value="BAG"/>
    <property type="match status" value="1"/>
</dbReference>
<dbReference type="AlphaFoldDB" id="A0A0F7TH92"/>
<evidence type="ECO:0008006" key="6">
    <source>
        <dbReference type="Google" id="ProtNLM"/>
    </source>
</evidence>
<evidence type="ECO:0000259" key="2">
    <source>
        <dbReference type="PROSITE" id="PS50053"/>
    </source>
</evidence>
<dbReference type="PANTHER" id="PTHR14942">
    <property type="entry name" value="U11/U12 SMALL NUCLEAR RIBONUCLEOPROTEIN 25 KDA PROTEIN"/>
    <property type="match status" value="1"/>
</dbReference>
<dbReference type="Pfam" id="PF02179">
    <property type="entry name" value="BAG"/>
    <property type="match status" value="1"/>
</dbReference>
<protein>
    <recommendedName>
        <fullName evidence="6">BAG domain protein</fullName>
    </recommendedName>
</protein>
<dbReference type="PANTHER" id="PTHR14942:SF0">
    <property type="entry name" value="U11_U12 SMALL NUCLEAR RIBONUCLEOPROTEIN 25 KDA PROTEIN"/>
    <property type="match status" value="1"/>
</dbReference>
<accession>A0A0F7TH92</accession>
<dbReference type="STRING" id="104259.A0A0F7TH92"/>
<reference evidence="5" key="1">
    <citation type="journal article" date="2015" name="Genome Announc.">
        <title>Draft genome sequence of the fungus Penicillium brasilianum MG11.</title>
        <authorList>
            <person name="Horn F."/>
            <person name="Linde J."/>
            <person name="Mattern D.J."/>
            <person name="Walther G."/>
            <person name="Guthke R."/>
            <person name="Brakhage A.A."/>
            <person name="Valiante V."/>
        </authorList>
    </citation>
    <scope>NUCLEOTIDE SEQUENCE [LARGE SCALE GENOMIC DNA]</scope>
    <source>
        <strain evidence="5">MG11</strain>
    </source>
</reference>
<dbReference type="Gene3D" id="3.10.20.90">
    <property type="entry name" value="Phosphatidylinositol 3-kinase Catalytic Subunit, Chain A, domain 1"/>
    <property type="match status" value="1"/>
</dbReference>
<dbReference type="InterPro" id="IPR000626">
    <property type="entry name" value="Ubiquitin-like_dom"/>
</dbReference>
<dbReference type="InterPro" id="IPR029071">
    <property type="entry name" value="Ubiquitin-like_domsf"/>
</dbReference>
<dbReference type="Gene3D" id="1.20.58.120">
    <property type="entry name" value="BAG domain"/>
    <property type="match status" value="1"/>
</dbReference>
<dbReference type="PROSITE" id="PS50053">
    <property type="entry name" value="UBIQUITIN_2"/>
    <property type="match status" value="1"/>
</dbReference>
<dbReference type="EMBL" id="CDHK01000001">
    <property type="protein sequence ID" value="CEJ54363.1"/>
    <property type="molecule type" value="Genomic_DNA"/>
</dbReference>
<dbReference type="InterPro" id="IPR036533">
    <property type="entry name" value="BAG_dom_sf"/>
</dbReference>
<dbReference type="InterPro" id="IPR039690">
    <property type="entry name" value="SNRNP25"/>
</dbReference>
<dbReference type="GO" id="GO:0051087">
    <property type="term" value="F:protein-folding chaperone binding"/>
    <property type="evidence" value="ECO:0007669"/>
    <property type="project" value="InterPro"/>
</dbReference>
<organism evidence="4 5">
    <name type="scientific">Penicillium brasilianum</name>
    <dbReference type="NCBI Taxonomy" id="104259"/>
    <lineage>
        <taxon>Eukaryota</taxon>
        <taxon>Fungi</taxon>
        <taxon>Dikarya</taxon>
        <taxon>Ascomycota</taxon>
        <taxon>Pezizomycotina</taxon>
        <taxon>Eurotiomycetes</taxon>
        <taxon>Eurotiomycetidae</taxon>
        <taxon>Eurotiales</taxon>
        <taxon>Aspergillaceae</taxon>
        <taxon>Penicillium</taxon>
    </lineage>
</organism>
<evidence type="ECO:0000256" key="1">
    <source>
        <dbReference type="SAM" id="MobiDB-lite"/>
    </source>
</evidence>
<dbReference type="GO" id="GO:0005681">
    <property type="term" value="C:spliceosomal complex"/>
    <property type="evidence" value="ECO:0007669"/>
    <property type="project" value="TreeGrafter"/>
</dbReference>
<dbReference type="OrthoDB" id="417450at2759"/>
<dbReference type="GO" id="GO:0000398">
    <property type="term" value="P:mRNA splicing, via spliceosome"/>
    <property type="evidence" value="ECO:0007669"/>
    <property type="project" value="InterPro"/>
</dbReference>
<dbReference type="SUPFAM" id="SSF54236">
    <property type="entry name" value="Ubiquitin-like"/>
    <property type="match status" value="1"/>
</dbReference>
<evidence type="ECO:0000313" key="5">
    <source>
        <dbReference type="Proteomes" id="UP000042958"/>
    </source>
</evidence>
<keyword evidence="5" id="KW-1185">Reference proteome</keyword>
<dbReference type="SUPFAM" id="SSF63491">
    <property type="entry name" value="BAG domain"/>
    <property type="match status" value="1"/>
</dbReference>
<evidence type="ECO:0000259" key="3">
    <source>
        <dbReference type="PROSITE" id="PS51035"/>
    </source>
</evidence>
<dbReference type="Proteomes" id="UP000042958">
    <property type="component" value="Unassembled WGS sequence"/>
</dbReference>